<name>A0A7W9WY36_9BURK</name>
<organism evidence="1 2">
    <name type="scientific">Massilia aurea</name>
    <dbReference type="NCBI Taxonomy" id="373040"/>
    <lineage>
        <taxon>Bacteria</taxon>
        <taxon>Pseudomonadati</taxon>
        <taxon>Pseudomonadota</taxon>
        <taxon>Betaproteobacteria</taxon>
        <taxon>Burkholderiales</taxon>
        <taxon>Oxalobacteraceae</taxon>
        <taxon>Telluria group</taxon>
        <taxon>Massilia</taxon>
    </lineage>
</organism>
<reference evidence="1 2" key="1">
    <citation type="submission" date="2020-08" db="EMBL/GenBank/DDBJ databases">
        <title>The Agave Microbiome: Exploring the role of microbial communities in plant adaptations to desert environments.</title>
        <authorList>
            <person name="Partida-Martinez L.P."/>
        </authorList>
    </citation>
    <scope>NUCLEOTIDE SEQUENCE [LARGE SCALE GENOMIC DNA]</scope>
    <source>
        <strain evidence="1 2">AT3.2</strain>
    </source>
</reference>
<comment type="caution">
    <text evidence="1">The sequence shown here is derived from an EMBL/GenBank/DDBJ whole genome shotgun (WGS) entry which is preliminary data.</text>
</comment>
<gene>
    <name evidence="1" type="ORF">HD842_001078</name>
</gene>
<dbReference type="Proteomes" id="UP000540787">
    <property type="component" value="Unassembled WGS sequence"/>
</dbReference>
<dbReference type="AlphaFoldDB" id="A0A7W9WY36"/>
<keyword evidence="2" id="KW-1185">Reference proteome</keyword>
<proteinExistence type="predicted"/>
<accession>A0A7W9WY36</accession>
<sequence>MMTMPRLMPRLTTRRVRPRVPTLPLLRCASLGMVQG</sequence>
<dbReference type="EMBL" id="JACHBX010000001">
    <property type="protein sequence ID" value="MBB6132967.1"/>
    <property type="molecule type" value="Genomic_DNA"/>
</dbReference>
<protein>
    <submittedName>
        <fullName evidence="1">Uncharacterized protein</fullName>
    </submittedName>
</protein>
<evidence type="ECO:0000313" key="1">
    <source>
        <dbReference type="EMBL" id="MBB6132967.1"/>
    </source>
</evidence>
<evidence type="ECO:0000313" key="2">
    <source>
        <dbReference type="Proteomes" id="UP000540787"/>
    </source>
</evidence>